<evidence type="ECO:0000313" key="7">
    <source>
        <dbReference type="Proteomes" id="UP000019151"/>
    </source>
</evidence>
<comment type="cofactor">
    <cofactor evidence="1 4">
        <name>pyridoxal 5'-phosphate</name>
        <dbReference type="ChEBI" id="CHEBI:597326"/>
    </cofactor>
</comment>
<accession>W0RH81</accession>
<keyword evidence="3 4" id="KW-0663">Pyridoxal phosphate</keyword>
<dbReference type="Gene3D" id="3.40.640.10">
    <property type="entry name" value="Type I PLP-dependent aspartate aminotransferase-like (Major domain)"/>
    <property type="match status" value="1"/>
</dbReference>
<dbReference type="GO" id="GO:0030170">
    <property type="term" value="F:pyridoxal phosphate binding"/>
    <property type="evidence" value="ECO:0007669"/>
    <property type="project" value="InterPro"/>
</dbReference>
<dbReference type="Gene3D" id="3.90.1150.10">
    <property type="entry name" value="Aspartate Aminotransferase, domain 1"/>
    <property type="match status" value="1"/>
</dbReference>
<dbReference type="PROSITE" id="PS00599">
    <property type="entry name" value="AA_TRANSFER_CLASS_2"/>
    <property type="match status" value="1"/>
</dbReference>
<dbReference type="Pfam" id="PF00155">
    <property type="entry name" value="Aminotran_1_2"/>
    <property type="match status" value="1"/>
</dbReference>
<protein>
    <submittedName>
        <fullName evidence="6">Aminotransferase class I and II</fullName>
    </submittedName>
</protein>
<dbReference type="GO" id="GO:0008483">
    <property type="term" value="F:transaminase activity"/>
    <property type="evidence" value="ECO:0007669"/>
    <property type="project" value="UniProtKB-KW"/>
</dbReference>
<evidence type="ECO:0000256" key="3">
    <source>
        <dbReference type="ARBA" id="ARBA00022898"/>
    </source>
</evidence>
<keyword evidence="2 6" id="KW-0808">Transferase</keyword>
<dbReference type="InParanoid" id="W0RH81"/>
<keyword evidence="7" id="KW-1185">Reference proteome</keyword>
<dbReference type="HOGENOM" id="CLU_015846_11_0_0"/>
<gene>
    <name evidence="6" type="ORF">J421_2609</name>
</gene>
<dbReference type="STRING" id="861299.J421_2609"/>
<dbReference type="EMBL" id="CP007128">
    <property type="protein sequence ID" value="AHG90146.1"/>
    <property type="molecule type" value="Genomic_DNA"/>
</dbReference>
<organism evidence="6 7">
    <name type="scientific">Gemmatirosa kalamazoonensis</name>
    <dbReference type="NCBI Taxonomy" id="861299"/>
    <lineage>
        <taxon>Bacteria</taxon>
        <taxon>Pseudomonadati</taxon>
        <taxon>Gemmatimonadota</taxon>
        <taxon>Gemmatimonadia</taxon>
        <taxon>Gemmatimonadales</taxon>
        <taxon>Gemmatimonadaceae</taxon>
        <taxon>Gemmatirosa</taxon>
    </lineage>
</organism>
<evidence type="ECO:0000256" key="1">
    <source>
        <dbReference type="ARBA" id="ARBA00001933"/>
    </source>
</evidence>
<dbReference type="InterPro" id="IPR001917">
    <property type="entry name" value="Aminotrans_II_pyridoxalP_BS"/>
</dbReference>
<evidence type="ECO:0000313" key="6">
    <source>
        <dbReference type="EMBL" id="AHG90146.1"/>
    </source>
</evidence>
<dbReference type="NCBIfam" id="NF005394">
    <property type="entry name" value="PRK06939.1"/>
    <property type="match status" value="1"/>
</dbReference>
<feature type="domain" description="Aminotransferase class I/classII large" evidence="5">
    <location>
        <begin position="45"/>
        <end position="390"/>
    </location>
</feature>
<comment type="similarity">
    <text evidence="4">Belongs to the class-II pyridoxal-phosphate-dependent aminotransferase family.</text>
</comment>
<sequence length="401" mass="42986">MSINTEFTGALQAELDQLKADRVYKQLNHLESPQAARVQMEGRGEVVILSSNNYLGLSNEPSVVEAGIDALRQFGAGTASVRFICGTFTVHRDLEEAIARFVGTEASLSYVSAWNANEALTSTIVESGDFVVSDELNHASIIDSVRLAKAIKKCTTAVYKHGDLDDLRAKLAANRGARRKIIWTDGVFSMEGSIAKLPEIAQIARDEGAIVAMDDSHATGVLGETGRGTAEHFGMLGEVDIITSTLGKALGGAAGGFIAASSALVDMMTQRSRPQLFSNALPPTVAASSLQAIRFAEQHPERVRQLRENARYFREAITEAGFSPLAGETPIVPIIVGETAKAIEMSNRLLDEGVFVTGFGFPVVPHGQARVRCQLSAAHTREDMDFALAAFRKVGRALGVI</sequence>
<dbReference type="PATRIC" id="fig|861299.3.peg.2657"/>
<dbReference type="InterPro" id="IPR015421">
    <property type="entry name" value="PyrdxlP-dep_Trfase_major"/>
</dbReference>
<dbReference type="InterPro" id="IPR015422">
    <property type="entry name" value="PyrdxlP-dep_Trfase_small"/>
</dbReference>
<dbReference type="KEGG" id="gba:J421_2609"/>
<name>W0RH81_9BACT</name>
<dbReference type="Proteomes" id="UP000019151">
    <property type="component" value="Chromosome"/>
</dbReference>
<proteinExistence type="inferred from homology"/>
<dbReference type="InterPro" id="IPR015424">
    <property type="entry name" value="PyrdxlP-dep_Trfase"/>
</dbReference>
<evidence type="ECO:0000256" key="2">
    <source>
        <dbReference type="ARBA" id="ARBA00022679"/>
    </source>
</evidence>
<dbReference type="PANTHER" id="PTHR13693">
    <property type="entry name" value="CLASS II AMINOTRANSFERASE/8-AMINO-7-OXONONANOATE SYNTHASE"/>
    <property type="match status" value="1"/>
</dbReference>
<dbReference type="AlphaFoldDB" id="W0RH81"/>
<dbReference type="InterPro" id="IPR050087">
    <property type="entry name" value="AON_synthase_class-II"/>
</dbReference>
<reference evidence="6 7" key="1">
    <citation type="journal article" date="2014" name="Genome Announc.">
        <title>Genome Sequence and Methylome of Soil Bacterium Gemmatirosa kalamazoonensis KBS708T, a Member of the Rarely Cultivated Gemmatimonadetes Phylum.</title>
        <authorList>
            <person name="Debruyn J.M."/>
            <person name="Radosevich M."/>
            <person name="Wommack K.E."/>
            <person name="Polson S.W."/>
            <person name="Hauser L.J."/>
            <person name="Fawaz M.N."/>
            <person name="Korlach J."/>
            <person name="Tsai Y.C."/>
        </authorList>
    </citation>
    <scope>NUCLEOTIDE SEQUENCE [LARGE SCALE GENOMIC DNA]</scope>
    <source>
        <strain evidence="6 7">KBS708</strain>
    </source>
</reference>
<keyword evidence="6" id="KW-0032">Aminotransferase</keyword>
<dbReference type="eggNOG" id="COG0156">
    <property type="taxonomic scope" value="Bacteria"/>
</dbReference>
<evidence type="ECO:0000259" key="5">
    <source>
        <dbReference type="Pfam" id="PF00155"/>
    </source>
</evidence>
<dbReference type="FunCoup" id="W0RH81">
    <property type="interactions" value="416"/>
</dbReference>
<evidence type="ECO:0000256" key="4">
    <source>
        <dbReference type="RuleBase" id="RU003693"/>
    </source>
</evidence>
<dbReference type="SUPFAM" id="SSF53383">
    <property type="entry name" value="PLP-dependent transferases"/>
    <property type="match status" value="1"/>
</dbReference>
<dbReference type="InterPro" id="IPR004839">
    <property type="entry name" value="Aminotransferase_I/II_large"/>
</dbReference>